<feature type="domain" description="MSP" evidence="8">
    <location>
        <begin position="14"/>
        <end position="133"/>
    </location>
</feature>
<accession>A0A261Y0S0</accession>
<comment type="caution">
    <text evidence="9">The sequence shown here is derived from an EMBL/GenBank/DDBJ whole genome shotgun (WGS) entry which is preliminary data.</text>
</comment>
<keyword evidence="4 7" id="KW-1133">Transmembrane helix</keyword>
<organism evidence="9 10">
    <name type="scientific">Bifiguratus adelaidae</name>
    <dbReference type="NCBI Taxonomy" id="1938954"/>
    <lineage>
        <taxon>Eukaryota</taxon>
        <taxon>Fungi</taxon>
        <taxon>Fungi incertae sedis</taxon>
        <taxon>Mucoromycota</taxon>
        <taxon>Mucoromycotina</taxon>
        <taxon>Endogonomycetes</taxon>
        <taxon>Endogonales</taxon>
        <taxon>Endogonales incertae sedis</taxon>
        <taxon>Bifiguratus</taxon>
    </lineage>
</organism>
<dbReference type="SUPFAM" id="SSF49354">
    <property type="entry name" value="PapD-like"/>
    <property type="match status" value="1"/>
</dbReference>
<comment type="subcellular location">
    <subcellularLocation>
        <location evidence="1">Membrane</location>
        <topology evidence="1">Single-pass type IV membrane protein</topology>
    </subcellularLocation>
</comment>
<dbReference type="EMBL" id="MVBO01000051">
    <property type="protein sequence ID" value="OZJ04168.1"/>
    <property type="molecule type" value="Genomic_DNA"/>
</dbReference>
<dbReference type="Gene3D" id="2.60.40.10">
    <property type="entry name" value="Immunoglobulins"/>
    <property type="match status" value="1"/>
</dbReference>
<evidence type="ECO:0000256" key="4">
    <source>
        <dbReference type="ARBA" id="ARBA00022989"/>
    </source>
</evidence>
<dbReference type="GO" id="GO:0005789">
    <property type="term" value="C:endoplasmic reticulum membrane"/>
    <property type="evidence" value="ECO:0007669"/>
    <property type="project" value="InterPro"/>
</dbReference>
<evidence type="ECO:0000256" key="6">
    <source>
        <dbReference type="SAM" id="MobiDB-lite"/>
    </source>
</evidence>
<keyword evidence="3 7" id="KW-0812">Transmembrane</keyword>
<dbReference type="OrthoDB" id="75724at2759"/>
<evidence type="ECO:0000256" key="3">
    <source>
        <dbReference type="ARBA" id="ARBA00022692"/>
    </source>
</evidence>
<evidence type="ECO:0000256" key="7">
    <source>
        <dbReference type="SAM" id="Phobius"/>
    </source>
</evidence>
<proteinExistence type="inferred from homology"/>
<evidence type="ECO:0000313" key="9">
    <source>
        <dbReference type="EMBL" id="OZJ04168.1"/>
    </source>
</evidence>
<dbReference type="InterPro" id="IPR013783">
    <property type="entry name" value="Ig-like_fold"/>
</dbReference>
<dbReference type="GO" id="GO:0090158">
    <property type="term" value="P:endoplasmic reticulum membrane organization"/>
    <property type="evidence" value="ECO:0007669"/>
    <property type="project" value="TreeGrafter"/>
</dbReference>
<dbReference type="InterPro" id="IPR016763">
    <property type="entry name" value="VAP"/>
</dbReference>
<dbReference type="Proteomes" id="UP000242875">
    <property type="component" value="Unassembled WGS sequence"/>
</dbReference>
<evidence type="ECO:0000256" key="1">
    <source>
        <dbReference type="ARBA" id="ARBA00004211"/>
    </source>
</evidence>
<keyword evidence="5 7" id="KW-0472">Membrane</keyword>
<dbReference type="InterPro" id="IPR008962">
    <property type="entry name" value="PapD-like_sf"/>
</dbReference>
<gene>
    <name evidence="9" type="ORF">BZG36_03118</name>
</gene>
<feature type="transmembrane region" description="Helical" evidence="7">
    <location>
        <begin position="224"/>
        <end position="243"/>
    </location>
</feature>
<sequence>METPPASPQASIRSIGTTPSLRIAPSTFQFFPSKSKGYVSRLTVKNLLDKPIGFKFKTNTPHRYSVKPVFAVLDAHMSIDVHVKADTQPEAHDRFLIQSTALTTQEAQGMDYTAWKALPRARMAENLIKCTCLQAKPTKLGNQIPSPSTSTSSTSSTFRRERAPSEAGFSSDGFCSPPQSPTNSIFRRLIHSSSDASLSSSSTQRSPRPPAAKRSLDDSGNTSYVVPTVTLILLLLILFILYGPERLYQTSLMGTLLGSNGGKSIMSTTLGV</sequence>
<dbReference type="PANTHER" id="PTHR10809">
    <property type="entry name" value="VESICLE-ASSOCIATED MEMBRANE PROTEIN-ASSOCIATED PROTEIN"/>
    <property type="match status" value="1"/>
</dbReference>
<dbReference type="PROSITE" id="PS50202">
    <property type="entry name" value="MSP"/>
    <property type="match status" value="1"/>
</dbReference>
<dbReference type="GO" id="GO:0061817">
    <property type="term" value="P:endoplasmic reticulum-plasma membrane tethering"/>
    <property type="evidence" value="ECO:0007669"/>
    <property type="project" value="TreeGrafter"/>
</dbReference>
<reference evidence="9 10" key="1">
    <citation type="journal article" date="2017" name="Mycologia">
        <title>Bifiguratus adelaidae, gen. et sp. nov., a new member of Mucoromycotina in endophytic and soil-dwelling habitats.</title>
        <authorList>
            <person name="Torres-Cruz T.J."/>
            <person name="Billingsley Tobias T.L."/>
            <person name="Almatruk M."/>
            <person name="Hesse C."/>
            <person name="Kuske C.R."/>
            <person name="Desiro A."/>
            <person name="Benucci G.M."/>
            <person name="Bonito G."/>
            <person name="Stajich J.E."/>
            <person name="Dunlap C."/>
            <person name="Arnold A.E."/>
            <person name="Porras-Alfaro A."/>
        </authorList>
    </citation>
    <scope>NUCLEOTIDE SEQUENCE [LARGE SCALE GENOMIC DNA]</scope>
    <source>
        <strain evidence="9 10">AZ0501</strain>
    </source>
</reference>
<dbReference type="GO" id="GO:0005886">
    <property type="term" value="C:plasma membrane"/>
    <property type="evidence" value="ECO:0007669"/>
    <property type="project" value="TreeGrafter"/>
</dbReference>
<feature type="region of interest" description="Disordered" evidence="6">
    <location>
        <begin position="139"/>
        <end position="179"/>
    </location>
</feature>
<feature type="compositionally biased region" description="Low complexity" evidence="6">
    <location>
        <begin position="145"/>
        <end position="157"/>
    </location>
</feature>
<dbReference type="PANTHER" id="PTHR10809:SF6">
    <property type="entry name" value="AT11025P-RELATED"/>
    <property type="match status" value="1"/>
</dbReference>
<protein>
    <recommendedName>
        <fullName evidence="8">MSP domain-containing protein</fullName>
    </recommendedName>
</protein>
<dbReference type="Pfam" id="PF00635">
    <property type="entry name" value="Motile_Sperm"/>
    <property type="match status" value="1"/>
</dbReference>
<name>A0A261Y0S0_9FUNG</name>
<evidence type="ECO:0000259" key="8">
    <source>
        <dbReference type="PROSITE" id="PS50202"/>
    </source>
</evidence>
<evidence type="ECO:0000256" key="2">
    <source>
        <dbReference type="ARBA" id="ARBA00008932"/>
    </source>
</evidence>
<feature type="region of interest" description="Disordered" evidence="6">
    <location>
        <begin position="194"/>
        <end position="219"/>
    </location>
</feature>
<dbReference type="InterPro" id="IPR000535">
    <property type="entry name" value="MSP_dom"/>
</dbReference>
<dbReference type="AlphaFoldDB" id="A0A261Y0S0"/>
<feature type="compositionally biased region" description="Low complexity" evidence="6">
    <location>
        <begin position="194"/>
        <end position="206"/>
    </location>
</feature>
<keyword evidence="10" id="KW-1185">Reference proteome</keyword>
<evidence type="ECO:0000313" key="10">
    <source>
        <dbReference type="Proteomes" id="UP000242875"/>
    </source>
</evidence>
<comment type="similarity">
    <text evidence="2">Belongs to the VAMP-associated protein (VAP) (TC 9.B.17) family.</text>
</comment>
<evidence type="ECO:0000256" key="5">
    <source>
        <dbReference type="ARBA" id="ARBA00023136"/>
    </source>
</evidence>